<dbReference type="AlphaFoldDB" id="A0ABD3JWV6"/>
<name>A0ABD3JWV6_EUCGL</name>
<dbReference type="PROSITE" id="PS51375">
    <property type="entry name" value="PPR"/>
    <property type="match status" value="1"/>
</dbReference>
<dbReference type="Pfam" id="PF01535">
    <property type="entry name" value="PPR"/>
    <property type="match status" value="3"/>
</dbReference>
<keyword evidence="4" id="KW-1185">Reference proteome</keyword>
<accession>A0ABD3JWV6</accession>
<gene>
    <name evidence="3" type="ORF">ACJRO7_027673</name>
</gene>
<dbReference type="Proteomes" id="UP001634007">
    <property type="component" value="Unassembled WGS sequence"/>
</dbReference>
<dbReference type="NCBIfam" id="TIGR00756">
    <property type="entry name" value="PPR"/>
    <property type="match status" value="1"/>
</dbReference>
<comment type="caution">
    <text evidence="3">The sequence shown here is derived from an EMBL/GenBank/DDBJ whole genome shotgun (WGS) entry which is preliminary data.</text>
</comment>
<evidence type="ECO:0008006" key="5">
    <source>
        <dbReference type="Google" id="ProtNLM"/>
    </source>
</evidence>
<dbReference type="EMBL" id="JBJKBG010000007">
    <property type="protein sequence ID" value="KAL3730679.1"/>
    <property type="molecule type" value="Genomic_DNA"/>
</dbReference>
<dbReference type="InterPro" id="IPR002885">
    <property type="entry name" value="PPR_rpt"/>
</dbReference>
<organism evidence="3 4">
    <name type="scientific">Eucalyptus globulus</name>
    <name type="common">Tasmanian blue gum</name>
    <dbReference type="NCBI Taxonomy" id="34317"/>
    <lineage>
        <taxon>Eukaryota</taxon>
        <taxon>Viridiplantae</taxon>
        <taxon>Streptophyta</taxon>
        <taxon>Embryophyta</taxon>
        <taxon>Tracheophyta</taxon>
        <taxon>Spermatophyta</taxon>
        <taxon>Magnoliopsida</taxon>
        <taxon>eudicotyledons</taxon>
        <taxon>Gunneridae</taxon>
        <taxon>Pentapetalae</taxon>
        <taxon>rosids</taxon>
        <taxon>malvids</taxon>
        <taxon>Myrtales</taxon>
        <taxon>Myrtaceae</taxon>
        <taxon>Myrtoideae</taxon>
        <taxon>Eucalypteae</taxon>
        <taxon>Eucalyptus</taxon>
    </lineage>
</organism>
<evidence type="ECO:0000313" key="3">
    <source>
        <dbReference type="EMBL" id="KAL3730679.1"/>
    </source>
</evidence>
<evidence type="ECO:0000313" key="4">
    <source>
        <dbReference type="Proteomes" id="UP001634007"/>
    </source>
</evidence>
<dbReference type="PANTHER" id="PTHR47926">
    <property type="entry name" value="PENTATRICOPEPTIDE REPEAT-CONTAINING PROTEIN"/>
    <property type="match status" value="1"/>
</dbReference>
<proteinExistence type="predicted"/>
<dbReference type="InterPro" id="IPR046960">
    <property type="entry name" value="PPR_At4g14850-like_plant"/>
</dbReference>
<dbReference type="InterPro" id="IPR011990">
    <property type="entry name" value="TPR-like_helical_dom_sf"/>
</dbReference>
<evidence type="ECO:0000256" key="1">
    <source>
        <dbReference type="ARBA" id="ARBA00022737"/>
    </source>
</evidence>
<feature type="repeat" description="PPR" evidence="2">
    <location>
        <begin position="99"/>
        <end position="133"/>
    </location>
</feature>
<dbReference type="Gene3D" id="1.25.40.10">
    <property type="entry name" value="Tetratricopeptide repeat domain"/>
    <property type="match status" value="2"/>
</dbReference>
<reference evidence="3 4" key="1">
    <citation type="submission" date="2024-11" db="EMBL/GenBank/DDBJ databases">
        <title>Chromosome-level genome assembly of Eucalyptus globulus Labill. provides insights into its genome evolution.</title>
        <authorList>
            <person name="Li X."/>
        </authorList>
    </citation>
    <scope>NUCLEOTIDE SEQUENCE [LARGE SCALE GENOMIC DNA]</scope>
    <source>
        <strain evidence="3">CL2024</strain>
        <tissue evidence="3">Fresh tender leaves</tissue>
    </source>
</reference>
<evidence type="ECO:0000256" key="2">
    <source>
        <dbReference type="PROSITE-ProRule" id="PRU00708"/>
    </source>
</evidence>
<keyword evidence="1" id="KW-0677">Repeat</keyword>
<protein>
    <recommendedName>
        <fullName evidence="5">Pentatricopeptide repeat-containing protein</fullName>
    </recommendedName>
</protein>
<sequence>MLTGYVTVEGRESDALEWFDKMQLMRDRIKFDEFTLSAMLNLVAKLRVECYGTQLHAYMVRTGNDTDGYVMSSLIDMYSKCRSFREAYRVFCESKVEVDLVSKNTMMAACCREGKMEMALDLFQRLPKLNDTVSWNTLISGDAQNGFEEEFLNFFMKMRDSGFGWNEHTFASVLNACSSMRNSKLGKEIHAWVSREGVISNLFCGNMKYADLVYATIECGNSFSTTSMIVGHSSQESKAEAIYSILEFLSADLRVLPNSSVRKITTLTST</sequence>
<dbReference type="PANTHER" id="PTHR47926:SF387">
    <property type="entry name" value="PENTATRICOPEPTIDE REPEAT-CONTAINING PROTEIN"/>
    <property type="match status" value="1"/>
</dbReference>